<keyword evidence="1" id="KW-0519">Myristate</keyword>
<keyword evidence="6" id="KW-1185">Reference proteome</keyword>
<evidence type="ECO:0000313" key="5">
    <source>
        <dbReference type="EMBL" id="CCC69923.1"/>
    </source>
</evidence>
<gene>
    <name evidence="5" type="primary">NCAS0D03420</name>
    <name evidence="5" type="ordered locus">NCAS_0D03420</name>
</gene>
<keyword evidence="3" id="KW-0449">Lipoprotein</keyword>
<dbReference type="RefSeq" id="XP_003676284.1">
    <property type="nucleotide sequence ID" value="XM_003676236.1"/>
</dbReference>
<dbReference type="AlphaFoldDB" id="G0VED2"/>
<evidence type="ECO:0000313" key="6">
    <source>
        <dbReference type="Proteomes" id="UP000001640"/>
    </source>
</evidence>
<keyword evidence="2" id="KW-0564">Palmitate</keyword>
<sequence>MGLCASKSDSPSPKVAAASPKTVKRTANTVNKSKSKPVSQVKKAPKVTSKGNKLSDGTTDEKDQILSPKEAARLAAEKRQQEANEKLTKGELGKKLASEKGKSYRAQVLEDAEQKKLEKQTADLTYD</sequence>
<dbReference type="HOGENOM" id="CLU_154049_0_0_1"/>
<evidence type="ECO:0000256" key="4">
    <source>
        <dbReference type="SAM" id="MobiDB-lite"/>
    </source>
</evidence>
<evidence type="ECO:0000256" key="2">
    <source>
        <dbReference type="ARBA" id="ARBA00023139"/>
    </source>
</evidence>
<name>G0VED2_NAUCA</name>
<dbReference type="Proteomes" id="UP000001640">
    <property type="component" value="Chromosome 4"/>
</dbReference>
<dbReference type="KEGG" id="ncs:NCAS_0D03420"/>
<dbReference type="InterPro" id="IPR031632">
    <property type="entry name" value="SVIP"/>
</dbReference>
<dbReference type="eggNOG" id="ENOG502S7W1">
    <property type="taxonomic scope" value="Eukaryota"/>
</dbReference>
<feature type="region of interest" description="Disordered" evidence="4">
    <location>
        <begin position="1"/>
        <end position="101"/>
    </location>
</feature>
<reference key="2">
    <citation type="submission" date="2011-08" db="EMBL/GenBank/DDBJ databases">
        <title>Genome sequence of Naumovozyma castellii.</title>
        <authorList>
            <person name="Gordon J.L."/>
            <person name="Armisen D."/>
            <person name="Proux-Wera E."/>
            <person name="OhEigeartaigh S.S."/>
            <person name="Byrne K.P."/>
            <person name="Wolfe K.H."/>
        </authorList>
    </citation>
    <scope>NUCLEOTIDE SEQUENCE</scope>
    <source>
        <strain>Type strain:CBS 4309</strain>
    </source>
</reference>
<evidence type="ECO:0000256" key="3">
    <source>
        <dbReference type="ARBA" id="ARBA00023288"/>
    </source>
</evidence>
<dbReference type="EMBL" id="HE576755">
    <property type="protein sequence ID" value="CCC69923.1"/>
    <property type="molecule type" value="Genomic_DNA"/>
</dbReference>
<protein>
    <recommendedName>
        <fullName evidence="7">YGL108C</fullName>
    </recommendedName>
</protein>
<dbReference type="FunCoup" id="G0VED2">
    <property type="interactions" value="48"/>
</dbReference>
<organism evidence="5 6">
    <name type="scientific">Naumovozyma castellii</name>
    <name type="common">Yeast</name>
    <name type="synonym">Saccharomyces castellii</name>
    <dbReference type="NCBI Taxonomy" id="27288"/>
    <lineage>
        <taxon>Eukaryota</taxon>
        <taxon>Fungi</taxon>
        <taxon>Dikarya</taxon>
        <taxon>Ascomycota</taxon>
        <taxon>Saccharomycotina</taxon>
        <taxon>Saccharomycetes</taxon>
        <taxon>Saccharomycetales</taxon>
        <taxon>Saccharomycetaceae</taxon>
        <taxon>Naumovozyma</taxon>
    </lineage>
</organism>
<dbReference type="InParanoid" id="G0VED2"/>
<dbReference type="GeneID" id="96903529"/>
<dbReference type="OrthoDB" id="4036141at2759"/>
<reference evidence="5 6" key="1">
    <citation type="journal article" date="2011" name="Proc. Natl. Acad. Sci. U.S.A.">
        <title>Evolutionary erosion of yeast sex chromosomes by mating-type switching accidents.</title>
        <authorList>
            <person name="Gordon J.L."/>
            <person name="Armisen D."/>
            <person name="Proux-Wera E."/>
            <person name="Oheigeartaigh S.S."/>
            <person name="Byrne K.P."/>
            <person name="Wolfe K.H."/>
        </authorList>
    </citation>
    <scope>NUCLEOTIDE SEQUENCE [LARGE SCALE GENOMIC DNA]</scope>
    <source>
        <strain evidence="6">ATCC 76901 / BCRC 22586 / CBS 4309 / NBRC 1992 / NRRL Y-12630</strain>
    </source>
</reference>
<feature type="compositionally biased region" description="Basic and acidic residues" evidence="4">
    <location>
        <begin position="59"/>
        <end position="101"/>
    </location>
</feature>
<dbReference type="OMA" id="TSKPHIR"/>
<dbReference type="Pfam" id="PF15811">
    <property type="entry name" value="SVIP"/>
    <property type="match status" value="1"/>
</dbReference>
<proteinExistence type="predicted"/>
<evidence type="ECO:0000256" key="1">
    <source>
        <dbReference type="ARBA" id="ARBA00022707"/>
    </source>
</evidence>
<accession>G0VED2</accession>
<evidence type="ECO:0008006" key="7">
    <source>
        <dbReference type="Google" id="ProtNLM"/>
    </source>
</evidence>